<evidence type="ECO:0000256" key="4">
    <source>
        <dbReference type="ARBA" id="ARBA00010617"/>
    </source>
</evidence>
<dbReference type="SUPFAM" id="SSF48264">
    <property type="entry name" value="Cytochrome P450"/>
    <property type="match status" value="1"/>
</dbReference>
<dbReference type="InterPro" id="IPR002401">
    <property type="entry name" value="Cyt_P450_E_grp-I"/>
</dbReference>
<evidence type="ECO:0000256" key="6">
    <source>
        <dbReference type="ARBA" id="ARBA00022692"/>
    </source>
</evidence>
<comment type="subcellular location">
    <subcellularLocation>
        <location evidence="2">Membrane</location>
    </subcellularLocation>
</comment>
<dbReference type="GO" id="GO:0016705">
    <property type="term" value="F:oxidoreductase activity, acting on paired donors, with incorporation or reduction of molecular oxygen"/>
    <property type="evidence" value="ECO:0007669"/>
    <property type="project" value="InterPro"/>
</dbReference>
<proteinExistence type="inferred from homology"/>
<evidence type="ECO:0000256" key="14">
    <source>
        <dbReference type="RuleBase" id="RU000461"/>
    </source>
</evidence>
<dbReference type="GO" id="GO:0005506">
    <property type="term" value="F:iron ion binding"/>
    <property type="evidence" value="ECO:0007669"/>
    <property type="project" value="InterPro"/>
</dbReference>
<keyword evidence="9 14" id="KW-0560">Oxidoreductase</keyword>
<organism evidence="15 16">
    <name type="scientific">Meripilus lineatus</name>
    <dbReference type="NCBI Taxonomy" id="2056292"/>
    <lineage>
        <taxon>Eukaryota</taxon>
        <taxon>Fungi</taxon>
        <taxon>Dikarya</taxon>
        <taxon>Basidiomycota</taxon>
        <taxon>Agaricomycotina</taxon>
        <taxon>Agaricomycetes</taxon>
        <taxon>Polyporales</taxon>
        <taxon>Meripilaceae</taxon>
        <taxon>Meripilus</taxon>
    </lineage>
</organism>
<keyword evidence="6" id="KW-0812">Transmembrane</keyword>
<evidence type="ECO:0000313" key="16">
    <source>
        <dbReference type="Proteomes" id="UP001212997"/>
    </source>
</evidence>
<dbReference type="AlphaFoldDB" id="A0AAD5VCP6"/>
<dbReference type="Gene3D" id="1.10.630.10">
    <property type="entry name" value="Cytochrome P450"/>
    <property type="match status" value="1"/>
</dbReference>
<evidence type="ECO:0000256" key="5">
    <source>
        <dbReference type="ARBA" id="ARBA00022617"/>
    </source>
</evidence>
<accession>A0AAD5VCP6</accession>
<dbReference type="PROSITE" id="PS00086">
    <property type="entry name" value="CYTOCHROME_P450"/>
    <property type="match status" value="1"/>
</dbReference>
<comment type="similarity">
    <text evidence="4 14">Belongs to the cytochrome P450 family.</text>
</comment>
<dbReference type="PANTHER" id="PTHR46300">
    <property type="entry name" value="P450, PUTATIVE (EUROFUNG)-RELATED-RELATED"/>
    <property type="match status" value="1"/>
</dbReference>
<dbReference type="PANTHER" id="PTHR46300:SF5">
    <property type="entry name" value="CYTOCHROME P450"/>
    <property type="match status" value="1"/>
</dbReference>
<feature type="binding site" description="axial binding residue" evidence="13">
    <location>
        <position position="438"/>
    </location>
    <ligand>
        <name>heme</name>
        <dbReference type="ChEBI" id="CHEBI:30413"/>
    </ligand>
    <ligandPart>
        <name>Fe</name>
        <dbReference type="ChEBI" id="CHEBI:18248"/>
    </ligandPart>
</feature>
<dbReference type="InterPro" id="IPR017972">
    <property type="entry name" value="Cyt_P450_CS"/>
</dbReference>
<reference evidence="15" key="1">
    <citation type="submission" date="2022-07" db="EMBL/GenBank/DDBJ databases">
        <title>Genome Sequence of Physisporinus lineatus.</title>
        <authorList>
            <person name="Buettner E."/>
        </authorList>
    </citation>
    <scope>NUCLEOTIDE SEQUENCE</scope>
    <source>
        <strain evidence="15">VT162</strain>
    </source>
</reference>
<dbReference type="PRINTS" id="PR00463">
    <property type="entry name" value="EP450I"/>
</dbReference>
<keyword evidence="10 13" id="KW-0408">Iron</keyword>
<comment type="caution">
    <text evidence="15">The sequence shown here is derived from an EMBL/GenBank/DDBJ whole genome shotgun (WGS) entry which is preliminary data.</text>
</comment>
<keyword evidence="16" id="KW-1185">Reference proteome</keyword>
<keyword evidence="5 13" id="KW-0349">Heme</keyword>
<evidence type="ECO:0000256" key="13">
    <source>
        <dbReference type="PIRSR" id="PIRSR602401-1"/>
    </source>
</evidence>
<evidence type="ECO:0000256" key="9">
    <source>
        <dbReference type="ARBA" id="ARBA00023002"/>
    </source>
</evidence>
<evidence type="ECO:0000313" key="15">
    <source>
        <dbReference type="EMBL" id="KAJ3492019.1"/>
    </source>
</evidence>
<gene>
    <name evidence="15" type="ORF">NLI96_g265</name>
</gene>
<keyword evidence="7 13" id="KW-0479">Metal-binding</keyword>
<keyword evidence="12" id="KW-0472">Membrane</keyword>
<name>A0AAD5VCP6_9APHY</name>
<evidence type="ECO:0000256" key="12">
    <source>
        <dbReference type="ARBA" id="ARBA00023136"/>
    </source>
</evidence>
<dbReference type="Proteomes" id="UP001212997">
    <property type="component" value="Unassembled WGS sequence"/>
</dbReference>
<comment type="pathway">
    <text evidence="3">Secondary metabolite biosynthesis.</text>
</comment>
<evidence type="ECO:0008006" key="17">
    <source>
        <dbReference type="Google" id="ProtNLM"/>
    </source>
</evidence>
<dbReference type="InterPro" id="IPR001128">
    <property type="entry name" value="Cyt_P450"/>
</dbReference>
<protein>
    <recommendedName>
        <fullName evidence="17">Cytochrome P450</fullName>
    </recommendedName>
</protein>
<evidence type="ECO:0000256" key="10">
    <source>
        <dbReference type="ARBA" id="ARBA00023004"/>
    </source>
</evidence>
<dbReference type="InterPro" id="IPR050364">
    <property type="entry name" value="Cytochrome_P450_fung"/>
</dbReference>
<evidence type="ECO:0000256" key="3">
    <source>
        <dbReference type="ARBA" id="ARBA00005179"/>
    </source>
</evidence>
<dbReference type="CDD" id="cd11065">
    <property type="entry name" value="CYP64-like"/>
    <property type="match status" value="1"/>
</dbReference>
<evidence type="ECO:0000256" key="2">
    <source>
        <dbReference type="ARBA" id="ARBA00004370"/>
    </source>
</evidence>
<keyword evidence="11 14" id="KW-0503">Monooxygenase</keyword>
<evidence type="ECO:0000256" key="7">
    <source>
        <dbReference type="ARBA" id="ARBA00022723"/>
    </source>
</evidence>
<dbReference type="EMBL" id="JANAWD010000004">
    <property type="protein sequence ID" value="KAJ3492019.1"/>
    <property type="molecule type" value="Genomic_DNA"/>
</dbReference>
<sequence>MSIMLYATLLIASLTLSILYLRTKRRVHNTPLPPGPPPDPLIGHSRIIPTKDHPEIFYEWSKTYGDVMHLNALGHSFVILGSEQAAIDLLEQRGANYSERPYSPMHDLIGWGDMLVFQSTGEQFNRLRRLSQQPFTRQGVLIFRDIQIHHMYTLLHNLTRSPQSFYKHVQKFSAAVIVEIAYGHRIIADNDPYLQMVNHGTQVVADSGNLGVNILDIFPILKNLPAWFPGAWFISFGIESQKYVQKARHWPFQDVKEQLAAGTAKTSFVSLHLEEFEREGTQGPEEIKDLKTATLLLNQAGAETTSSSILLFIFSMLIHPDALKKAQEEIDRVVGHNRLPDFSDRESLPMVECVMQENFRWHQPVPLGIPHCSREDDVYRGMFIPKGSIVIPNAVSMGMDENIYANPHMFWPERYLPKPAGNGEPHPASIFGFGRRACPGRYLADASIWLAMVNIMATFEISFAQDAYGKSIVPPREYITGATRRPKPFICQIRPRGAWAEKLIQQAYQDSL</sequence>
<dbReference type="GO" id="GO:0016020">
    <property type="term" value="C:membrane"/>
    <property type="evidence" value="ECO:0007669"/>
    <property type="project" value="UniProtKB-SubCell"/>
</dbReference>
<dbReference type="GO" id="GO:0004497">
    <property type="term" value="F:monooxygenase activity"/>
    <property type="evidence" value="ECO:0007669"/>
    <property type="project" value="UniProtKB-KW"/>
</dbReference>
<evidence type="ECO:0000256" key="1">
    <source>
        <dbReference type="ARBA" id="ARBA00001971"/>
    </source>
</evidence>
<evidence type="ECO:0000256" key="11">
    <source>
        <dbReference type="ARBA" id="ARBA00023033"/>
    </source>
</evidence>
<dbReference type="Pfam" id="PF00067">
    <property type="entry name" value="p450"/>
    <property type="match status" value="1"/>
</dbReference>
<dbReference type="InterPro" id="IPR036396">
    <property type="entry name" value="Cyt_P450_sf"/>
</dbReference>
<comment type="cofactor">
    <cofactor evidence="1 13">
        <name>heme</name>
        <dbReference type="ChEBI" id="CHEBI:30413"/>
    </cofactor>
</comment>
<dbReference type="GO" id="GO:0020037">
    <property type="term" value="F:heme binding"/>
    <property type="evidence" value="ECO:0007669"/>
    <property type="project" value="InterPro"/>
</dbReference>
<evidence type="ECO:0000256" key="8">
    <source>
        <dbReference type="ARBA" id="ARBA00022989"/>
    </source>
</evidence>
<keyword evidence="8" id="KW-1133">Transmembrane helix</keyword>